<sequence length="510" mass="56993">MHDVKGSIMRIVDALRNSFNDIVITGSYLMNKVFNVKMSPEDAINEAEVLTSMFRDVAVLIDDVGFLNSLGSLSTARVRGSLVVFVYDIHDIRPFCGLIGLPCLEPWDQGSLVRAIKESRDYGESFELPYIVRLGPWLSVGEGVNGVGIRHREATFNKNWGEPMRWGPSRLLGSFRKELPEEVRVRSRDNITIIGKGDGVLISGSAWSFIKEHIDKIGNYSMILPLYINPLPKDSISIKYVVDTGDYLMKEVGVERLMADDVSKWYNDLINDAIKQLFFREPGDPLMLIEWLFSKYWRQGEVPIMVIDPSYMHVINTEGLTPSYDMLPTFFEPRSFDQVIDFVTNSLMAVLASLKTNYGYGRLIAIVNPCSLLGREELIREIVNTNGNYLIIIPLTEDECSDAIGILSKVNANYKVVNYDPSNPLGSLQDILSIVNSRGIAVMHISKSSLGKYVFSIIDEYCDNCGDCLRINCPAIQLGKKPVIDAKACVGCGICQLVCLRGAVTRVKVS</sequence>
<name>E1QQQ1_VULDI</name>
<dbReference type="Gene3D" id="3.30.70.20">
    <property type="match status" value="1"/>
</dbReference>
<dbReference type="OrthoDB" id="15347at2157"/>
<dbReference type="STRING" id="572478.Vdis_2295"/>
<dbReference type="AlphaFoldDB" id="E1QQQ1"/>
<dbReference type="eggNOG" id="arCOG01609">
    <property type="taxonomic scope" value="Archaea"/>
</dbReference>
<gene>
    <name evidence="2" type="ordered locus">Vdis_2295</name>
</gene>
<dbReference type="eggNOG" id="arCOG05466">
    <property type="taxonomic scope" value="Archaea"/>
</dbReference>
<dbReference type="Proteomes" id="UP000006681">
    <property type="component" value="Chromosome"/>
</dbReference>
<reference evidence="2 3" key="1">
    <citation type="journal article" date="2010" name="Stand. Genomic Sci.">
        <title>Complete genome sequence of Vulcanisaeta distributa type strain (IC-017).</title>
        <authorList>
            <person name="Mavromatis K."/>
            <person name="Sikorski J."/>
            <person name="Pabst E."/>
            <person name="Teshima H."/>
            <person name="Lapidus A."/>
            <person name="Lucas S."/>
            <person name="Nolan M."/>
            <person name="Glavina Del Rio T."/>
            <person name="Cheng J.F."/>
            <person name="Bruce D."/>
            <person name="Goodwin L."/>
            <person name="Pitluck S."/>
            <person name="Liolios K."/>
            <person name="Ivanova N."/>
            <person name="Mikhailova N."/>
            <person name="Pati A."/>
            <person name="Chen A."/>
            <person name="Palaniappan K."/>
            <person name="Land M."/>
            <person name="Hauser L."/>
            <person name="Chang Y.J."/>
            <person name="Jeffries C.D."/>
            <person name="Rohde M."/>
            <person name="Spring S."/>
            <person name="Goker M."/>
            <person name="Wirth R."/>
            <person name="Woyke T."/>
            <person name="Bristow J."/>
            <person name="Eisen J.A."/>
            <person name="Markowitz V."/>
            <person name="Hugenholtz P."/>
            <person name="Klenk H.P."/>
            <person name="Kyrpides N.C."/>
        </authorList>
    </citation>
    <scope>NUCLEOTIDE SEQUENCE [LARGE SCALE GENOMIC DNA]</scope>
    <source>
        <strain evidence="3">DSM 14429 / JCM 11212 / NBRC 100878 / IC-017</strain>
    </source>
</reference>
<accession>E1QQQ1</accession>
<proteinExistence type="predicted"/>
<dbReference type="InterPro" id="IPR017896">
    <property type="entry name" value="4Fe4S_Fe-S-bd"/>
</dbReference>
<dbReference type="HOGENOM" id="CLU_536000_0_0_2"/>
<protein>
    <submittedName>
        <fullName evidence="2">4Fe-4S ferredoxin iron-sulfur binding domain protein</fullName>
    </submittedName>
</protein>
<dbReference type="GeneID" id="9753250"/>
<organism evidence="2 3">
    <name type="scientific">Vulcanisaeta distributa (strain DSM 14429 / JCM 11212 / NBRC 100878 / IC-017)</name>
    <dbReference type="NCBI Taxonomy" id="572478"/>
    <lineage>
        <taxon>Archaea</taxon>
        <taxon>Thermoproteota</taxon>
        <taxon>Thermoprotei</taxon>
        <taxon>Thermoproteales</taxon>
        <taxon>Thermoproteaceae</taxon>
        <taxon>Vulcanisaeta</taxon>
    </lineage>
</organism>
<evidence type="ECO:0000313" key="2">
    <source>
        <dbReference type="EMBL" id="ADN51663.1"/>
    </source>
</evidence>
<evidence type="ECO:0000313" key="3">
    <source>
        <dbReference type="Proteomes" id="UP000006681"/>
    </source>
</evidence>
<dbReference type="PROSITE" id="PS51379">
    <property type="entry name" value="4FE4S_FER_2"/>
    <property type="match status" value="1"/>
</dbReference>
<feature type="domain" description="4Fe-4S ferredoxin-type" evidence="1">
    <location>
        <begin position="480"/>
        <end position="509"/>
    </location>
</feature>
<dbReference type="RefSeq" id="WP_013337388.1">
    <property type="nucleotide sequence ID" value="NC_014537.1"/>
</dbReference>
<dbReference type="EMBL" id="CP002100">
    <property type="protein sequence ID" value="ADN51663.1"/>
    <property type="molecule type" value="Genomic_DNA"/>
</dbReference>
<reference evidence="3" key="2">
    <citation type="journal article" date="2010" name="Stand. Genomic Sci.">
        <title>Complete genome sequence of Vulcanisaeta distributa type strain (IC-017T).</title>
        <authorList>
            <person name="Mavromatis K."/>
            <person name="Sikorski J."/>
            <person name="Pabst E."/>
            <person name="Teshima H."/>
            <person name="Lapidus A."/>
            <person name="Lucas S."/>
            <person name="Nolan M."/>
            <person name="Glavina Del Rio T."/>
            <person name="Cheng J."/>
            <person name="Bruce D."/>
            <person name="Goodwin L."/>
            <person name="Pitluck S."/>
            <person name="Liolios K."/>
            <person name="Ivanova N."/>
            <person name="Mikhailova N."/>
            <person name="Pati A."/>
            <person name="Chen A."/>
            <person name="Palaniappan K."/>
            <person name="Land M."/>
            <person name="Hauser L."/>
            <person name="Chang Y."/>
            <person name="Jeffries C."/>
            <person name="Rohde M."/>
            <person name="Spring S."/>
            <person name="Goker M."/>
            <person name="Wirth R."/>
            <person name="Woyke T."/>
            <person name="Bristow J."/>
            <person name="Eisen J."/>
            <person name="Markowitz V."/>
            <person name="Hugenholtz P."/>
            <person name="Klenk H."/>
            <person name="Kyrpides N."/>
        </authorList>
    </citation>
    <scope>NUCLEOTIDE SEQUENCE [LARGE SCALE GENOMIC DNA]</scope>
    <source>
        <strain evidence="3">DSM 14429 / JCM 11212 / NBRC 100878 / IC-017</strain>
    </source>
</reference>
<dbReference type="SUPFAM" id="SSF54862">
    <property type="entry name" value="4Fe-4S ferredoxins"/>
    <property type="match status" value="1"/>
</dbReference>
<keyword evidence="3" id="KW-1185">Reference proteome</keyword>
<dbReference type="KEGG" id="vdi:Vdis_2295"/>
<evidence type="ECO:0000259" key="1">
    <source>
        <dbReference type="PROSITE" id="PS51379"/>
    </source>
</evidence>